<reference evidence="9 10" key="1">
    <citation type="submission" date="2016-10" db="EMBL/GenBank/DDBJ databases">
        <title>Complete genome sequences of three Cupriavidus strains isolated from various Malaysian environments.</title>
        <authorList>
            <person name="Abdullah A.A.-A."/>
            <person name="Shafie N.A.H."/>
            <person name="Lau N.S."/>
        </authorList>
    </citation>
    <scope>NUCLEOTIDE SEQUENCE [LARGE SCALE GENOMIC DNA]</scope>
    <source>
        <strain evidence="9 10">USMAA1020</strain>
    </source>
</reference>
<feature type="binding site" evidence="8">
    <location>
        <position position="59"/>
    </location>
    <ligand>
        <name>Fe cation</name>
        <dbReference type="ChEBI" id="CHEBI:24875"/>
        <label>1</label>
        <note>catalytic</note>
    </ligand>
</feature>
<evidence type="ECO:0000256" key="8">
    <source>
        <dbReference type="HAMAP-Rule" id="MF_00825"/>
    </source>
</evidence>
<evidence type="ECO:0000313" key="10">
    <source>
        <dbReference type="Proteomes" id="UP000177515"/>
    </source>
</evidence>
<name>A0ABM6FET1_9BURK</name>
<dbReference type="EMBL" id="CP017755">
    <property type="protein sequence ID" value="AOZ10400.1"/>
    <property type="molecule type" value="Genomic_DNA"/>
</dbReference>
<keyword evidence="6 8" id="KW-0560">Oxidoreductase</keyword>
<comment type="cofactor">
    <cofactor evidence="1 8">
        <name>Fe(2+)</name>
        <dbReference type="ChEBI" id="CHEBI:29033"/>
    </cofactor>
</comment>
<dbReference type="RefSeq" id="WP_071072884.1">
    <property type="nucleotide sequence ID" value="NZ_CP017755.1"/>
</dbReference>
<evidence type="ECO:0000256" key="7">
    <source>
        <dbReference type="ARBA" id="ARBA00023004"/>
    </source>
</evidence>
<feature type="binding site" evidence="8">
    <location>
        <position position="112"/>
    </location>
    <ligand>
        <name>substrate</name>
    </ligand>
</feature>
<dbReference type="HAMAP" id="MF_00825">
    <property type="entry name" value="3_HAO"/>
    <property type="match status" value="1"/>
</dbReference>
<keyword evidence="10" id="KW-1185">Reference proteome</keyword>
<comment type="catalytic activity">
    <reaction evidence="8">
        <text>3-hydroxyanthranilate + O2 = (2Z,4Z)-2-amino-3-carboxymuconate 6-semialdehyde</text>
        <dbReference type="Rhea" id="RHEA:17953"/>
        <dbReference type="ChEBI" id="CHEBI:15379"/>
        <dbReference type="ChEBI" id="CHEBI:36559"/>
        <dbReference type="ChEBI" id="CHEBI:77612"/>
        <dbReference type="EC" id="1.13.11.6"/>
    </reaction>
</comment>
<dbReference type="PANTHER" id="PTHR15497">
    <property type="entry name" value="3-HYDROXYANTHRANILATE 3,4-DIOXYGENASE"/>
    <property type="match status" value="1"/>
</dbReference>
<dbReference type="Gene3D" id="2.60.120.10">
    <property type="entry name" value="Jelly Rolls"/>
    <property type="match status" value="1"/>
</dbReference>
<feature type="binding site" evidence="8">
    <location>
        <position position="101"/>
    </location>
    <ligand>
        <name>substrate</name>
    </ligand>
</feature>
<evidence type="ECO:0000256" key="3">
    <source>
        <dbReference type="ARBA" id="ARBA00022642"/>
    </source>
</evidence>
<evidence type="ECO:0000256" key="5">
    <source>
        <dbReference type="ARBA" id="ARBA00022964"/>
    </source>
</evidence>
<dbReference type="InterPro" id="IPR010329">
    <property type="entry name" value="3hydroanth_dOase"/>
</dbReference>
<feature type="binding site" evidence="8">
    <location>
        <position position="59"/>
    </location>
    <ligand>
        <name>substrate</name>
    </ligand>
</feature>
<dbReference type="NCBIfam" id="NF009763">
    <property type="entry name" value="PRK13264.1"/>
    <property type="match status" value="1"/>
</dbReference>
<evidence type="ECO:0000256" key="6">
    <source>
        <dbReference type="ARBA" id="ARBA00023002"/>
    </source>
</evidence>
<dbReference type="NCBIfam" id="TIGR03037">
    <property type="entry name" value="anthran_nbaC"/>
    <property type="match status" value="1"/>
</dbReference>
<comment type="pathway">
    <text evidence="8">Cofactor biosynthesis; NAD(+) biosynthesis; quinolinate from L-kynurenine: step 3/3.</text>
</comment>
<gene>
    <name evidence="8" type="primary">nbaC</name>
    <name evidence="9" type="ORF">BKK80_32985</name>
</gene>
<keyword evidence="3 8" id="KW-0662">Pyridine nucleotide biosynthesis</keyword>
<comment type="subunit">
    <text evidence="8">Homodimer.</text>
</comment>
<evidence type="ECO:0000256" key="4">
    <source>
        <dbReference type="ARBA" id="ARBA00022723"/>
    </source>
</evidence>
<evidence type="ECO:0000313" key="9">
    <source>
        <dbReference type="EMBL" id="AOZ10400.1"/>
    </source>
</evidence>
<feature type="binding site" evidence="8">
    <location>
        <position position="49"/>
    </location>
    <ligand>
        <name>O2</name>
        <dbReference type="ChEBI" id="CHEBI:15379"/>
    </ligand>
</feature>
<dbReference type="CDD" id="cd06123">
    <property type="entry name" value="cupin_HAO"/>
    <property type="match status" value="1"/>
</dbReference>
<evidence type="ECO:0000256" key="1">
    <source>
        <dbReference type="ARBA" id="ARBA00001954"/>
    </source>
</evidence>
<organism evidence="9 10">
    <name type="scientific">Cupriavidus malaysiensis</name>
    <dbReference type="NCBI Taxonomy" id="367825"/>
    <lineage>
        <taxon>Bacteria</taxon>
        <taxon>Pseudomonadati</taxon>
        <taxon>Pseudomonadota</taxon>
        <taxon>Betaproteobacteria</taxon>
        <taxon>Burkholderiales</taxon>
        <taxon>Burkholderiaceae</taxon>
        <taxon>Cupriavidus</taxon>
    </lineage>
</organism>
<dbReference type="SUPFAM" id="SSF51182">
    <property type="entry name" value="RmlC-like cupins"/>
    <property type="match status" value="1"/>
</dbReference>
<comment type="function">
    <text evidence="2 8">Catalyzes the oxidative ring opening of 3-hydroxyanthranilate to 2-amino-3-carboxymuconate semialdehyde, which spontaneously cyclizes to quinolinate.</text>
</comment>
<dbReference type="Proteomes" id="UP000177515">
    <property type="component" value="Chromosome 2"/>
</dbReference>
<keyword evidence="4 8" id="KW-0479">Metal-binding</keyword>
<keyword evidence="5 8" id="KW-0223">Dioxygenase</keyword>
<comment type="caution">
    <text evidence="8">Lacks conserved residue(s) required for the propagation of feature annotation.</text>
</comment>
<sequence length="192" mass="22222">MFPLKYGRPLNFRRWLDEHAQQLKPPVGNQQIWQDSDFMVTVVGGPNERSDFHDDPVEELFYQFQGNAYLLLWERGRYERVDLREGDMFLLPPHTLHSPQRPEAGSRCLVVERQRPAGENDAFQWSCAACGTAVQRHEVTLRSIVADLPPLYESFYASPEHARRCPGCGEIHPGRDFQAWHRTLAKHFPALP</sequence>
<evidence type="ECO:0000256" key="2">
    <source>
        <dbReference type="ARBA" id="ARBA00002752"/>
    </source>
</evidence>
<dbReference type="InterPro" id="IPR014710">
    <property type="entry name" value="RmlC-like_jellyroll"/>
</dbReference>
<dbReference type="EC" id="1.13.11.6" evidence="8"/>
<keyword evidence="7 8" id="KW-0408">Iron</keyword>
<protein>
    <recommendedName>
        <fullName evidence="8">3-hydroxyanthranilate 3,4-dioxygenase</fullName>
        <ecNumber evidence="8">1.13.11.6</ecNumber>
    </recommendedName>
    <alternativeName>
        <fullName evidence="8">3-hydroxyanthranilate oxygenase</fullName>
        <shortName evidence="8">3-HAO</shortName>
    </alternativeName>
    <alternativeName>
        <fullName evidence="8">3-hydroxyanthranilic acid dioxygenase</fullName>
        <shortName evidence="8">HAD</shortName>
    </alternativeName>
</protein>
<dbReference type="Pfam" id="PF06052">
    <property type="entry name" value="3-HAO"/>
    <property type="match status" value="1"/>
</dbReference>
<proteinExistence type="inferred from homology"/>
<comment type="similarity">
    <text evidence="8">Belongs to the 3-HAO family.</text>
</comment>
<accession>A0ABM6FET1</accession>
<feature type="binding site" evidence="8">
    <location>
        <position position="97"/>
    </location>
    <ligand>
        <name>Fe cation</name>
        <dbReference type="ChEBI" id="CHEBI:24875"/>
        <label>1</label>
        <note>catalytic</note>
    </ligand>
</feature>
<dbReference type="PANTHER" id="PTHR15497:SF1">
    <property type="entry name" value="3-HYDROXYANTHRANILATE 3,4-DIOXYGENASE"/>
    <property type="match status" value="1"/>
</dbReference>
<feature type="binding site" evidence="8">
    <location>
        <position position="53"/>
    </location>
    <ligand>
        <name>Fe cation</name>
        <dbReference type="ChEBI" id="CHEBI:24875"/>
        <label>1</label>
        <note>catalytic</note>
    </ligand>
</feature>
<dbReference type="InterPro" id="IPR011051">
    <property type="entry name" value="RmlC_Cupin_sf"/>
</dbReference>